<keyword evidence="6" id="KW-1185">Reference proteome</keyword>
<dbReference type="GO" id="GO:0006082">
    <property type="term" value="P:organic acid metabolic process"/>
    <property type="evidence" value="ECO:0007669"/>
    <property type="project" value="TreeGrafter"/>
</dbReference>
<dbReference type="Proteomes" id="UP000288716">
    <property type="component" value="Unassembled WGS sequence"/>
</dbReference>
<dbReference type="GO" id="GO:0005737">
    <property type="term" value="C:cytoplasm"/>
    <property type="evidence" value="ECO:0007669"/>
    <property type="project" value="TreeGrafter"/>
</dbReference>
<evidence type="ECO:0000313" key="6">
    <source>
        <dbReference type="Proteomes" id="UP000288716"/>
    </source>
</evidence>
<sequence>MNQHLNRNGTDVNMVKHTFDEMVNLARKIVNERIERFDANNCQNLIDFWIKESSGPNAEYFRLKHLPKNIAALLMDATDPSSGLLYHCLHLMALHRNIQQKVCDEIDCAIGNDGLFSFSDRERLPYTQAVICEVKRFICDLPLFPHVNR</sequence>
<dbReference type="PANTHER" id="PTHR24300">
    <property type="entry name" value="CYTOCHROME P450 508A4-RELATED"/>
    <property type="match status" value="1"/>
</dbReference>
<comment type="similarity">
    <text evidence="1">Belongs to the cytochrome P450 family.</text>
</comment>
<protein>
    <submittedName>
        <fullName evidence="5">Cytochrome P450 2J5-like protein</fullName>
    </submittedName>
</protein>
<dbReference type="GO" id="GO:0006805">
    <property type="term" value="P:xenobiotic metabolic process"/>
    <property type="evidence" value="ECO:0007669"/>
    <property type="project" value="TreeGrafter"/>
</dbReference>
<dbReference type="SUPFAM" id="SSF48264">
    <property type="entry name" value="Cytochrome P450"/>
    <property type="match status" value="1"/>
</dbReference>
<name>A0A443RXB2_9ACAR</name>
<dbReference type="EMBL" id="NCKV01021858">
    <property type="protein sequence ID" value="RWS19890.1"/>
    <property type="molecule type" value="Genomic_DNA"/>
</dbReference>
<dbReference type="VEuPathDB" id="VectorBase:LDEU012150"/>
<dbReference type="OrthoDB" id="6507093at2759"/>
<dbReference type="InterPro" id="IPR036396">
    <property type="entry name" value="Cyt_P450_sf"/>
</dbReference>
<comment type="caution">
    <text evidence="5">The sequence shown here is derived from an EMBL/GenBank/DDBJ whole genome shotgun (WGS) entry which is preliminary data.</text>
</comment>
<dbReference type="GO" id="GO:0008395">
    <property type="term" value="F:steroid hydroxylase activity"/>
    <property type="evidence" value="ECO:0007669"/>
    <property type="project" value="TreeGrafter"/>
</dbReference>
<gene>
    <name evidence="5" type="ORF">B4U80_14355</name>
</gene>
<dbReference type="InterPro" id="IPR050182">
    <property type="entry name" value="Cytochrome_P450_fam2"/>
</dbReference>
<dbReference type="PANTHER" id="PTHR24300:SF397">
    <property type="entry name" value="CYTOCHROME P450 2U1"/>
    <property type="match status" value="1"/>
</dbReference>
<organism evidence="5 6">
    <name type="scientific">Leptotrombidium deliense</name>
    <dbReference type="NCBI Taxonomy" id="299467"/>
    <lineage>
        <taxon>Eukaryota</taxon>
        <taxon>Metazoa</taxon>
        <taxon>Ecdysozoa</taxon>
        <taxon>Arthropoda</taxon>
        <taxon>Chelicerata</taxon>
        <taxon>Arachnida</taxon>
        <taxon>Acari</taxon>
        <taxon>Acariformes</taxon>
        <taxon>Trombidiformes</taxon>
        <taxon>Prostigmata</taxon>
        <taxon>Anystina</taxon>
        <taxon>Parasitengona</taxon>
        <taxon>Trombiculoidea</taxon>
        <taxon>Trombiculidae</taxon>
        <taxon>Leptotrombidium</taxon>
    </lineage>
</organism>
<evidence type="ECO:0000256" key="2">
    <source>
        <dbReference type="ARBA" id="ARBA00022723"/>
    </source>
</evidence>
<dbReference type="Gene3D" id="1.10.630.10">
    <property type="entry name" value="Cytochrome P450"/>
    <property type="match status" value="1"/>
</dbReference>
<reference evidence="5 6" key="1">
    <citation type="journal article" date="2018" name="Gigascience">
        <title>Genomes of trombidid mites reveal novel predicted allergens and laterally-transferred genes associated with secondary metabolism.</title>
        <authorList>
            <person name="Dong X."/>
            <person name="Chaisiri K."/>
            <person name="Xia D."/>
            <person name="Armstrong S.D."/>
            <person name="Fang Y."/>
            <person name="Donnelly M.J."/>
            <person name="Kadowaki T."/>
            <person name="McGarry J.W."/>
            <person name="Darby A.C."/>
            <person name="Makepeace B.L."/>
        </authorList>
    </citation>
    <scope>NUCLEOTIDE SEQUENCE [LARGE SCALE GENOMIC DNA]</scope>
    <source>
        <strain evidence="5">UoL-UT</strain>
    </source>
</reference>
<dbReference type="STRING" id="299467.A0A443RXB2"/>
<evidence type="ECO:0000256" key="4">
    <source>
        <dbReference type="ARBA" id="ARBA00023033"/>
    </source>
</evidence>
<keyword evidence="4" id="KW-0560">Oxidoreductase</keyword>
<feature type="non-terminal residue" evidence="5">
    <location>
        <position position="149"/>
    </location>
</feature>
<dbReference type="AlphaFoldDB" id="A0A443RXB2"/>
<evidence type="ECO:0000256" key="1">
    <source>
        <dbReference type="ARBA" id="ARBA00010617"/>
    </source>
</evidence>
<evidence type="ECO:0000313" key="5">
    <source>
        <dbReference type="EMBL" id="RWS19890.1"/>
    </source>
</evidence>
<dbReference type="Pfam" id="PF00067">
    <property type="entry name" value="p450"/>
    <property type="match status" value="1"/>
</dbReference>
<evidence type="ECO:0000256" key="3">
    <source>
        <dbReference type="ARBA" id="ARBA00023004"/>
    </source>
</evidence>
<dbReference type="GO" id="GO:0016712">
    <property type="term" value="F:oxidoreductase activity, acting on paired donors, with incorporation or reduction of molecular oxygen, reduced flavin or flavoprotein as one donor, and incorporation of one atom of oxygen"/>
    <property type="evidence" value="ECO:0007669"/>
    <property type="project" value="TreeGrafter"/>
</dbReference>
<keyword evidence="3" id="KW-0408">Iron</keyword>
<accession>A0A443RXB2</accession>
<proteinExistence type="inferred from homology"/>
<keyword evidence="4" id="KW-0503">Monooxygenase</keyword>
<dbReference type="InterPro" id="IPR001128">
    <property type="entry name" value="Cyt_P450"/>
</dbReference>
<dbReference type="GO" id="GO:0005506">
    <property type="term" value="F:iron ion binding"/>
    <property type="evidence" value="ECO:0007669"/>
    <property type="project" value="InterPro"/>
</dbReference>
<dbReference type="GO" id="GO:0020037">
    <property type="term" value="F:heme binding"/>
    <property type="evidence" value="ECO:0007669"/>
    <property type="project" value="InterPro"/>
</dbReference>
<keyword evidence="2" id="KW-0479">Metal-binding</keyword>